<dbReference type="EMBL" id="JALJOS010000004">
    <property type="protein sequence ID" value="KAK9840103.1"/>
    <property type="molecule type" value="Genomic_DNA"/>
</dbReference>
<feature type="domain" description="Nudix hydrolase" evidence="2">
    <location>
        <begin position="71"/>
        <end position="199"/>
    </location>
</feature>
<dbReference type="Proteomes" id="UP001438707">
    <property type="component" value="Unassembled WGS sequence"/>
</dbReference>
<dbReference type="SUPFAM" id="SSF55811">
    <property type="entry name" value="Nudix"/>
    <property type="match status" value="1"/>
</dbReference>
<evidence type="ECO:0000259" key="2">
    <source>
        <dbReference type="PROSITE" id="PS51462"/>
    </source>
</evidence>
<dbReference type="PANTHER" id="PTHR10885">
    <property type="entry name" value="ISOPENTENYL-DIPHOSPHATE DELTA-ISOMERASE"/>
    <property type="match status" value="1"/>
</dbReference>
<evidence type="ECO:0000256" key="1">
    <source>
        <dbReference type="ARBA" id="ARBA00003951"/>
    </source>
</evidence>
<gene>
    <name evidence="3" type="ORF">WJX74_003390</name>
</gene>
<reference evidence="3 4" key="1">
    <citation type="journal article" date="2024" name="Nat. Commun.">
        <title>Phylogenomics reveals the evolutionary origins of lichenization in chlorophyte algae.</title>
        <authorList>
            <person name="Puginier C."/>
            <person name="Libourel C."/>
            <person name="Otte J."/>
            <person name="Skaloud P."/>
            <person name="Haon M."/>
            <person name="Grisel S."/>
            <person name="Petersen M."/>
            <person name="Berrin J.G."/>
            <person name="Delaux P.M."/>
            <person name="Dal Grande F."/>
            <person name="Keller J."/>
        </authorList>
    </citation>
    <scope>NUCLEOTIDE SEQUENCE [LARGE SCALE GENOMIC DNA]</scope>
    <source>
        <strain evidence="3 4">SAG 2145</strain>
    </source>
</reference>
<comment type="function">
    <text evidence="1">Catalyzes the 1,3-allylic rearrangement of the homoallylic substrate isopentenyl (IPP) to its highly electrophilic allylic isomer, dimethylallyl diphosphate (DMAPP).</text>
</comment>
<dbReference type="PROSITE" id="PS51462">
    <property type="entry name" value="NUDIX"/>
    <property type="match status" value="1"/>
</dbReference>
<dbReference type="GO" id="GO:0003824">
    <property type="term" value="F:catalytic activity"/>
    <property type="evidence" value="ECO:0007669"/>
    <property type="project" value="UniProtKB-ARBA"/>
</dbReference>
<protein>
    <recommendedName>
        <fullName evidence="2">Nudix hydrolase domain-containing protein</fullName>
    </recommendedName>
</protein>
<dbReference type="Gene3D" id="3.90.79.10">
    <property type="entry name" value="Nucleoside Triphosphate Pyrophosphohydrolase"/>
    <property type="match status" value="1"/>
</dbReference>
<accession>A0AAW1S3A3</accession>
<sequence length="219" mass="24647">MLLGLTRLQAALQYSAVLNYCGSSCRMLSSILPDVLASNPVQQPAEQVQIVDEQNQPVGSATRKDLREKHLLHRCSFVITRNSQDQVLVQKRVHFKEIYPSFYDPAPGGVVGAGESYEESATREIEEEMGISGVTLEKCFEFFYRDKMAQHFGGVFSCKYDGPLKLDPQEVESAEWWSLQDVQKLLKEGPVSPDSKVAFERYLAEWEKQSGPWGAAHIT</sequence>
<dbReference type="AlphaFoldDB" id="A0AAW1S3A3"/>
<evidence type="ECO:0000313" key="3">
    <source>
        <dbReference type="EMBL" id="KAK9840103.1"/>
    </source>
</evidence>
<dbReference type="InterPro" id="IPR015797">
    <property type="entry name" value="NUDIX_hydrolase-like_dom_sf"/>
</dbReference>
<dbReference type="CDD" id="cd04697">
    <property type="entry name" value="NUDIX_Hydrolase"/>
    <property type="match status" value="1"/>
</dbReference>
<keyword evidence="4" id="KW-1185">Reference proteome</keyword>
<organism evidence="3 4">
    <name type="scientific">Apatococcus lobatus</name>
    <dbReference type="NCBI Taxonomy" id="904363"/>
    <lineage>
        <taxon>Eukaryota</taxon>
        <taxon>Viridiplantae</taxon>
        <taxon>Chlorophyta</taxon>
        <taxon>core chlorophytes</taxon>
        <taxon>Trebouxiophyceae</taxon>
        <taxon>Chlorellales</taxon>
        <taxon>Chlorellaceae</taxon>
        <taxon>Apatococcus</taxon>
    </lineage>
</organism>
<proteinExistence type="predicted"/>
<dbReference type="Pfam" id="PF00293">
    <property type="entry name" value="NUDIX"/>
    <property type="match status" value="1"/>
</dbReference>
<name>A0AAW1S3A3_9CHLO</name>
<dbReference type="InterPro" id="IPR000086">
    <property type="entry name" value="NUDIX_hydrolase_dom"/>
</dbReference>
<comment type="caution">
    <text evidence="3">The sequence shown here is derived from an EMBL/GenBank/DDBJ whole genome shotgun (WGS) entry which is preliminary data.</text>
</comment>
<evidence type="ECO:0000313" key="4">
    <source>
        <dbReference type="Proteomes" id="UP001438707"/>
    </source>
</evidence>
<dbReference type="PANTHER" id="PTHR10885:SF0">
    <property type="entry name" value="ISOPENTENYL-DIPHOSPHATE DELTA-ISOMERASE"/>
    <property type="match status" value="1"/>
</dbReference>